<dbReference type="RefSeq" id="WP_024523319.1">
    <property type="nucleotide sequence ID" value="NZ_CP016043.1"/>
</dbReference>
<reference evidence="1 3" key="1">
    <citation type="submission" date="2016-06" db="EMBL/GenBank/DDBJ databases">
        <title>Complete genome sequence of Edwardsiella hoshinae ATCC 35051.</title>
        <authorList>
            <person name="Reichley S.R."/>
            <person name="Waldbieser G.C."/>
            <person name="Lawrence M.L."/>
            <person name="Griffin M.J."/>
        </authorList>
    </citation>
    <scope>NUCLEOTIDE SEQUENCE [LARGE SCALE GENOMIC DNA]</scope>
    <source>
        <strain evidence="1 3">ATCC 35051</strain>
    </source>
</reference>
<proteinExistence type="predicted"/>
<evidence type="ECO:0000313" key="2">
    <source>
        <dbReference type="EMBL" id="STC86012.1"/>
    </source>
</evidence>
<evidence type="ECO:0000313" key="3">
    <source>
        <dbReference type="Proteomes" id="UP000175893"/>
    </source>
</evidence>
<accession>A0A376DAP0</accession>
<dbReference type="EMBL" id="UFXZ01000001">
    <property type="protein sequence ID" value="STC86012.1"/>
    <property type="molecule type" value="Genomic_DNA"/>
</dbReference>
<keyword evidence="3" id="KW-1185">Reference proteome</keyword>
<evidence type="ECO:0000313" key="1">
    <source>
        <dbReference type="EMBL" id="AOV96339.1"/>
    </source>
</evidence>
<sequence length="79" mass="7835">MASASKTATGLGGAGVSPAIAVGKTTLAHGGASISAHGHGVSFGMASARREAYVINHWPLARARLTAWINGHALCAQVG</sequence>
<dbReference type="Proteomes" id="UP000175893">
    <property type="component" value="Chromosome"/>
</dbReference>
<name>A0A376DAP0_9GAMM</name>
<reference evidence="2 4" key="2">
    <citation type="submission" date="2018-06" db="EMBL/GenBank/DDBJ databases">
        <authorList>
            <consortium name="Pathogen Informatics"/>
            <person name="Doyle S."/>
        </authorList>
    </citation>
    <scope>NUCLEOTIDE SEQUENCE [LARGE SCALE GENOMIC DNA]</scope>
    <source>
        <strain evidence="2 4">NCTC12121</strain>
    </source>
</reference>
<dbReference type="EMBL" id="CP016043">
    <property type="protein sequence ID" value="AOV96339.1"/>
    <property type="molecule type" value="Genomic_DNA"/>
</dbReference>
<organism evidence="2 4">
    <name type="scientific">Edwardsiella hoshinae</name>
    <dbReference type="NCBI Taxonomy" id="93378"/>
    <lineage>
        <taxon>Bacteria</taxon>
        <taxon>Pseudomonadati</taxon>
        <taxon>Pseudomonadota</taxon>
        <taxon>Gammaproteobacteria</taxon>
        <taxon>Enterobacterales</taxon>
        <taxon>Hafniaceae</taxon>
        <taxon>Edwardsiella</taxon>
    </lineage>
</organism>
<protein>
    <submittedName>
        <fullName evidence="2">Uncharacterized protein</fullName>
    </submittedName>
</protein>
<evidence type="ECO:0000313" key="4">
    <source>
        <dbReference type="Proteomes" id="UP000255248"/>
    </source>
</evidence>
<dbReference type="KEGG" id="eho:A9798_04850"/>
<dbReference type="Proteomes" id="UP000255248">
    <property type="component" value="Unassembled WGS sequence"/>
</dbReference>
<dbReference type="AlphaFoldDB" id="A0A376DAP0"/>
<gene>
    <name evidence="1" type="ORF">A9798_04850</name>
    <name evidence="2" type="ORF">NCTC12121_01048</name>
</gene>